<gene>
    <name evidence="10" type="ORF">SAMN04487968_10167</name>
</gene>
<evidence type="ECO:0000313" key="10">
    <source>
        <dbReference type="EMBL" id="SFB70877.1"/>
    </source>
</evidence>
<protein>
    <recommendedName>
        <fullName evidence="3">beta-N-acetylhexosaminidase</fullName>
        <ecNumber evidence="3">3.2.1.52</ecNumber>
    </recommendedName>
</protein>
<evidence type="ECO:0000256" key="4">
    <source>
        <dbReference type="ARBA" id="ARBA00022801"/>
    </source>
</evidence>
<evidence type="ECO:0000259" key="9">
    <source>
        <dbReference type="Pfam" id="PF02838"/>
    </source>
</evidence>
<dbReference type="PANTHER" id="PTHR22600:SF57">
    <property type="entry name" value="BETA-N-ACETYLHEXOSAMINIDASE"/>
    <property type="match status" value="1"/>
</dbReference>
<evidence type="ECO:0000256" key="2">
    <source>
        <dbReference type="ARBA" id="ARBA00006285"/>
    </source>
</evidence>
<proteinExistence type="inferred from homology"/>
<dbReference type="AlphaFoldDB" id="A0A1I1D7U1"/>
<dbReference type="Pfam" id="PF02838">
    <property type="entry name" value="Glyco_hydro_20b"/>
    <property type="match status" value="1"/>
</dbReference>
<dbReference type="RefSeq" id="WP_091118934.1">
    <property type="nucleotide sequence ID" value="NZ_FOLB01000001.1"/>
</dbReference>
<dbReference type="PANTHER" id="PTHR22600">
    <property type="entry name" value="BETA-HEXOSAMINIDASE"/>
    <property type="match status" value="1"/>
</dbReference>
<dbReference type="InterPro" id="IPR025705">
    <property type="entry name" value="Beta_hexosaminidase_sua/sub"/>
</dbReference>
<evidence type="ECO:0000259" key="8">
    <source>
        <dbReference type="Pfam" id="PF00728"/>
    </source>
</evidence>
<dbReference type="InterPro" id="IPR015883">
    <property type="entry name" value="Glyco_hydro_20_cat"/>
</dbReference>
<name>A0A1I1D7U1_9ACTN</name>
<dbReference type="Proteomes" id="UP000198832">
    <property type="component" value="Unassembled WGS sequence"/>
</dbReference>
<keyword evidence="4" id="KW-0378">Hydrolase</keyword>
<reference evidence="10 11" key="1">
    <citation type="submission" date="2016-10" db="EMBL/GenBank/DDBJ databases">
        <authorList>
            <person name="de Groot N.N."/>
        </authorList>
    </citation>
    <scope>NUCLEOTIDE SEQUENCE [LARGE SCALE GENOMIC DNA]</scope>
    <source>
        <strain evidence="10 11">CGMCC 1.7056</strain>
    </source>
</reference>
<dbReference type="Gene3D" id="3.30.379.10">
    <property type="entry name" value="Chitobiase/beta-hexosaminidase domain 2-like"/>
    <property type="match status" value="1"/>
</dbReference>
<keyword evidence="5" id="KW-0326">Glycosidase</keyword>
<dbReference type="Pfam" id="PF00728">
    <property type="entry name" value="Glyco_hydro_20"/>
    <property type="match status" value="1"/>
</dbReference>
<dbReference type="SUPFAM" id="SSF55545">
    <property type="entry name" value="beta-N-acetylhexosaminidase-like domain"/>
    <property type="match status" value="1"/>
</dbReference>
<evidence type="ECO:0000256" key="6">
    <source>
        <dbReference type="PIRSR" id="PIRSR625705-1"/>
    </source>
</evidence>
<comment type="similarity">
    <text evidence="2">Belongs to the glycosyl hydrolase 20 family.</text>
</comment>
<dbReference type="EMBL" id="FOLB01000001">
    <property type="protein sequence ID" value="SFB70877.1"/>
    <property type="molecule type" value="Genomic_DNA"/>
</dbReference>
<feature type="domain" description="Glycoside hydrolase family 20 catalytic" evidence="8">
    <location>
        <begin position="193"/>
        <end position="539"/>
    </location>
</feature>
<feature type="chain" id="PRO_5011514969" description="beta-N-acetylhexosaminidase" evidence="7">
    <location>
        <begin position="31"/>
        <end position="576"/>
    </location>
</feature>
<dbReference type="GO" id="GO:0016020">
    <property type="term" value="C:membrane"/>
    <property type="evidence" value="ECO:0007669"/>
    <property type="project" value="TreeGrafter"/>
</dbReference>
<dbReference type="InterPro" id="IPR017853">
    <property type="entry name" value="GH"/>
</dbReference>
<dbReference type="GO" id="GO:0005975">
    <property type="term" value="P:carbohydrate metabolic process"/>
    <property type="evidence" value="ECO:0007669"/>
    <property type="project" value="InterPro"/>
</dbReference>
<organism evidence="10 11">
    <name type="scientific">Nocardioides terrae</name>
    <dbReference type="NCBI Taxonomy" id="574651"/>
    <lineage>
        <taxon>Bacteria</taxon>
        <taxon>Bacillati</taxon>
        <taxon>Actinomycetota</taxon>
        <taxon>Actinomycetes</taxon>
        <taxon>Propionibacteriales</taxon>
        <taxon>Nocardioidaceae</taxon>
        <taxon>Nocardioides</taxon>
    </lineage>
</organism>
<sequence length="576" mass="62026">MLGHRRTTSVIVSTLAVAASYAVGLSPAHAGPAAPTAAAAHHSAAAAARARTTPQVVPRPARMRVGKGRFTVTRHTRIAVRQHGAARAVAVDLARDLRPATGFRLPVVSGHGRSADIRLRLGHVPGLTRSQRAEGYRLDVRRGGVRLTAPTAHGLFDGVQTIRQLLPASIASRTRTVGPWTIPVVHIVDHPRYAYRGFMLDIARHFQTPETVMSLIDEASAYKINTLHLHVSDDQGFRIVIDGFPNLTAIGSQGSVGTQGRTMDPGGFWTQRDYRRVVAHAAAHFMKVVPEVDSPGHNNAIIMSEYGDTANPLLDGHPQDINCSRNDPPQWNFTGDVGYSAMCPESENTLTIYDAIVSQLSAMSSSRYYHLGGDEVPASTLSHDRYAAFINEEAPLVTARGKTVMGWAEIAGAGTTLPPGSVAEYWNPASGTSPDTITAHEAVAKDLKIVMAPATHAYLDQKYAPGVPADLGLSWACNTGCDVDQFYNWDPGTYVTGVTDQDVIGVEGAMWAETVHDLSEVQYMVFPRLIALAEVGWTPQAARSYADFLPRLGAQGPRLTLAGTSFYPTPLVPWAD</sequence>
<dbReference type="SUPFAM" id="SSF51445">
    <property type="entry name" value="(Trans)glycosidases"/>
    <property type="match status" value="1"/>
</dbReference>
<dbReference type="Gene3D" id="3.20.20.80">
    <property type="entry name" value="Glycosidases"/>
    <property type="match status" value="1"/>
</dbReference>
<keyword evidence="11" id="KW-1185">Reference proteome</keyword>
<evidence type="ECO:0000256" key="3">
    <source>
        <dbReference type="ARBA" id="ARBA00012663"/>
    </source>
</evidence>
<accession>A0A1I1D7U1</accession>
<dbReference type="InterPro" id="IPR015882">
    <property type="entry name" value="HEX_bac_N"/>
</dbReference>
<evidence type="ECO:0000256" key="7">
    <source>
        <dbReference type="SAM" id="SignalP"/>
    </source>
</evidence>
<dbReference type="GO" id="GO:0004563">
    <property type="term" value="F:beta-N-acetylhexosaminidase activity"/>
    <property type="evidence" value="ECO:0007669"/>
    <property type="project" value="UniProtKB-EC"/>
</dbReference>
<evidence type="ECO:0000313" key="11">
    <source>
        <dbReference type="Proteomes" id="UP000198832"/>
    </source>
</evidence>
<feature type="signal peptide" evidence="7">
    <location>
        <begin position="1"/>
        <end position="30"/>
    </location>
</feature>
<comment type="catalytic activity">
    <reaction evidence="1">
        <text>Hydrolysis of terminal non-reducing N-acetyl-D-hexosamine residues in N-acetyl-beta-D-hexosaminides.</text>
        <dbReference type="EC" id="3.2.1.52"/>
    </reaction>
</comment>
<keyword evidence="7" id="KW-0732">Signal</keyword>
<feature type="domain" description="Beta-hexosaminidase bacterial type N-terminal" evidence="9">
    <location>
        <begin position="53"/>
        <end position="190"/>
    </location>
</feature>
<dbReference type="STRING" id="574651.SAMN04487968_10167"/>
<dbReference type="EC" id="3.2.1.52" evidence="3"/>
<dbReference type="OrthoDB" id="9763537at2"/>
<dbReference type="PRINTS" id="PR00738">
    <property type="entry name" value="GLHYDRLASE20"/>
</dbReference>
<dbReference type="InterPro" id="IPR029018">
    <property type="entry name" value="Hex-like_dom2"/>
</dbReference>
<dbReference type="GO" id="GO:0030203">
    <property type="term" value="P:glycosaminoglycan metabolic process"/>
    <property type="evidence" value="ECO:0007669"/>
    <property type="project" value="TreeGrafter"/>
</dbReference>
<feature type="active site" description="Proton donor" evidence="6">
    <location>
        <position position="375"/>
    </location>
</feature>
<evidence type="ECO:0000256" key="5">
    <source>
        <dbReference type="ARBA" id="ARBA00023295"/>
    </source>
</evidence>
<evidence type="ECO:0000256" key="1">
    <source>
        <dbReference type="ARBA" id="ARBA00001231"/>
    </source>
</evidence>